<accession>A0A5N5T6C4</accession>
<evidence type="ECO:0008006" key="5">
    <source>
        <dbReference type="Google" id="ProtNLM"/>
    </source>
</evidence>
<protein>
    <recommendedName>
        <fullName evidence="5">G-protein coupled receptors family 1 profile domain-containing protein</fullName>
    </recommendedName>
</protein>
<dbReference type="EMBL" id="SEYY01008336">
    <property type="protein sequence ID" value="KAB7502193.1"/>
    <property type="molecule type" value="Genomic_DNA"/>
</dbReference>
<dbReference type="PANTHER" id="PTHR46641:SF22">
    <property type="entry name" value="PROCTOLIN RECEPTOR, ISOFORM A"/>
    <property type="match status" value="1"/>
</dbReference>
<keyword evidence="2" id="KW-0812">Transmembrane</keyword>
<dbReference type="PANTHER" id="PTHR46641">
    <property type="entry name" value="FMRFAMIDE RECEPTOR-RELATED"/>
    <property type="match status" value="1"/>
</dbReference>
<feature type="region of interest" description="Disordered" evidence="1">
    <location>
        <begin position="98"/>
        <end position="122"/>
    </location>
</feature>
<dbReference type="InterPro" id="IPR019427">
    <property type="entry name" value="7TM_GPCR_serpentine_rcpt_Srw"/>
</dbReference>
<keyword evidence="2" id="KW-0472">Membrane</keyword>
<feature type="non-terminal residue" evidence="3">
    <location>
        <position position="1"/>
    </location>
</feature>
<dbReference type="SUPFAM" id="SSF81321">
    <property type="entry name" value="Family A G protein-coupled receptor-like"/>
    <property type="match status" value="1"/>
</dbReference>
<organism evidence="3 4">
    <name type="scientific">Armadillidium nasatum</name>
    <dbReference type="NCBI Taxonomy" id="96803"/>
    <lineage>
        <taxon>Eukaryota</taxon>
        <taxon>Metazoa</taxon>
        <taxon>Ecdysozoa</taxon>
        <taxon>Arthropoda</taxon>
        <taxon>Crustacea</taxon>
        <taxon>Multicrustacea</taxon>
        <taxon>Malacostraca</taxon>
        <taxon>Eumalacostraca</taxon>
        <taxon>Peracarida</taxon>
        <taxon>Isopoda</taxon>
        <taxon>Oniscidea</taxon>
        <taxon>Crinocheta</taxon>
        <taxon>Armadillidiidae</taxon>
        <taxon>Armadillidium</taxon>
    </lineage>
</organism>
<dbReference type="Pfam" id="PF10324">
    <property type="entry name" value="7TM_GPCR_Srw"/>
    <property type="match status" value="1"/>
</dbReference>
<keyword evidence="2" id="KW-1133">Transmembrane helix</keyword>
<dbReference type="GO" id="GO:0008528">
    <property type="term" value="F:G protein-coupled peptide receptor activity"/>
    <property type="evidence" value="ECO:0007669"/>
    <property type="project" value="InterPro"/>
</dbReference>
<name>A0A5N5T6C4_9CRUS</name>
<dbReference type="Proteomes" id="UP000326759">
    <property type="component" value="Unassembled WGS sequence"/>
</dbReference>
<feature type="compositionally biased region" description="Polar residues" evidence="1">
    <location>
        <begin position="98"/>
        <end position="111"/>
    </location>
</feature>
<dbReference type="AlphaFoldDB" id="A0A5N5T6C4"/>
<dbReference type="OrthoDB" id="6362912at2759"/>
<reference evidence="3 4" key="1">
    <citation type="journal article" date="2019" name="PLoS Biol.">
        <title>Sex chromosomes control vertical transmission of feminizing Wolbachia symbionts in an isopod.</title>
        <authorList>
            <person name="Becking T."/>
            <person name="Chebbi M.A."/>
            <person name="Giraud I."/>
            <person name="Moumen B."/>
            <person name="Laverre T."/>
            <person name="Caubet Y."/>
            <person name="Peccoud J."/>
            <person name="Gilbert C."/>
            <person name="Cordaux R."/>
        </authorList>
    </citation>
    <scope>NUCLEOTIDE SEQUENCE [LARGE SCALE GENOMIC DNA]</scope>
    <source>
        <strain evidence="3">ANa2</strain>
        <tissue evidence="3">Whole body excluding digestive tract and cuticle</tissue>
    </source>
</reference>
<keyword evidence="4" id="KW-1185">Reference proteome</keyword>
<evidence type="ECO:0000256" key="1">
    <source>
        <dbReference type="SAM" id="MobiDB-lite"/>
    </source>
</evidence>
<evidence type="ECO:0000313" key="4">
    <source>
        <dbReference type="Proteomes" id="UP000326759"/>
    </source>
</evidence>
<gene>
    <name evidence="3" type="ORF">Anas_12031</name>
</gene>
<evidence type="ECO:0000256" key="2">
    <source>
        <dbReference type="SAM" id="Phobius"/>
    </source>
</evidence>
<dbReference type="Gene3D" id="1.20.1070.10">
    <property type="entry name" value="Rhodopsin 7-helix transmembrane proteins"/>
    <property type="match status" value="1"/>
</dbReference>
<dbReference type="InterPro" id="IPR052954">
    <property type="entry name" value="GPCR-Ligand_Int"/>
</dbReference>
<comment type="caution">
    <text evidence="3">The sequence shown here is derived from an EMBL/GenBank/DDBJ whole genome shotgun (WGS) entry which is preliminary data.</text>
</comment>
<feature type="non-terminal residue" evidence="3">
    <location>
        <position position="152"/>
    </location>
</feature>
<evidence type="ECO:0000313" key="3">
    <source>
        <dbReference type="EMBL" id="KAB7502193.1"/>
    </source>
</evidence>
<sequence>TRAKRIIVAVYILCFASTVTTPHEWTVVPNPKTNNETLVLDYSSLGANNTYKKAFYWYTAVVFILIPLILLTVFNSFLILALKRSQIERNHLTQSSKLKSSTPFESGSQGPPQYRPFAQDGNRHKSAPNMHIEVRHHTDSTEEGKGNIFAAF</sequence>
<proteinExistence type="predicted"/>
<feature type="transmembrane region" description="Helical" evidence="2">
    <location>
        <begin position="55"/>
        <end position="82"/>
    </location>
</feature>